<dbReference type="PANTHER" id="PTHR38599:SF1">
    <property type="entry name" value="CUPIN DOMAIN PROTEIN (AFU_ORTHOLOGUE AFUA_3G13620)"/>
    <property type="match status" value="1"/>
</dbReference>
<feature type="domain" description="Cupin type-2" evidence="2">
    <location>
        <begin position="53"/>
        <end position="121"/>
    </location>
</feature>
<feature type="signal peptide" evidence="1">
    <location>
        <begin position="1"/>
        <end position="25"/>
    </location>
</feature>
<dbReference type="InterPro" id="IPR013096">
    <property type="entry name" value="Cupin_2"/>
</dbReference>
<accession>A0A6M4GVC5</accession>
<dbReference type="Gene3D" id="2.60.120.10">
    <property type="entry name" value="Jelly Rolls"/>
    <property type="match status" value="1"/>
</dbReference>
<evidence type="ECO:0000259" key="2">
    <source>
        <dbReference type="Pfam" id="PF07883"/>
    </source>
</evidence>
<dbReference type="Proteomes" id="UP000501534">
    <property type="component" value="Chromosome"/>
</dbReference>
<reference evidence="3 4" key="1">
    <citation type="submission" date="2020-04" db="EMBL/GenBank/DDBJ databases">
        <title>Usitatibacter rugosus gen. nov., sp. nov. and Usitatibacter palustris sp. nov., novel members of Usitatibacteraceae fam. nov. within the order Nitrosomonadales isolated from soil.</title>
        <authorList>
            <person name="Huber K.J."/>
            <person name="Neumann-Schaal M."/>
            <person name="Geppert A."/>
            <person name="Luckner M."/>
            <person name="Wanner G."/>
            <person name="Overmann J."/>
        </authorList>
    </citation>
    <scope>NUCLEOTIDE SEQUENCE [LARGE SCALE GENOMIC DNA]</scope>
    <source>
        <strain evidence="3 4">0125_3</strain>
    </source>
</reference>
<evidence type="ECO:0000313" key="4">
    <source>
        <dbReference type="Proteomes" id="UP000501534"/>
    </source>
</evidence>
<dbReference type="InterPro" id="IPR011051">
    <property type="entry name" value="RmlC_Cupin_sf"/>
</dbReference>
<evidence type="ECO:0000256" key="1">
    <source>
        <dbReference type="SAM" id="SignalP"/>
    </source>
</evidence>
<dbReference type="EMBL" id="CP053069">
    <property type="protein sequence ID" value="QJR11261.1"/>
    <property type="molecule type" value="Genomic_DNA"/>
</dbReference>
<dbReference type="Pfam" id="PF07883">
    <property type="entry name" value="Cupin_2"/>
    <property type="match status" value="1"/>
</dbReference>
<gene>
    <name evidence="3" type="ORF">DSM104443_02334</name>
</gene>
<keyword evidence="4" id="KW-1185">Reference proteome</keyword>
<dbReference type="CDD" id="cd02234">
    <property type="entry name" value="cupin_BLR7677-like"/>
    <property type="match status" value="1"/>
</dbReference>
<dbReference type="KEGG" id="uru:DSM104443_02334"/>
<name>A0A6M4GVC5_9PROT</name>
<feature type="chain" id="PRO_5027091007" description="Cupin type-2 domain-containing protein" evidence="1">
    <location>
        <begin position="26"/>
        <end position="138"/>
    </location>
</feature>
<keyword evidence="1" id="KW-0732">Signal</keyword>
<organism evidence="3 4">
    <name type="scientific">Usitatibacter rugosus</name>
    <dbReference type="NCBI Taxonomy" id="2732067"/>
    <lineage>
        <taxon>Bacteria</taxon>
        <taxon>Pseudomonadati</taxon>
        <taxon>Pseudomonadota</taxon>
        <taxon>Betaproteobacteria</taxon>
        <taxon>Nitrosomonadales</taxon>
        <taxon>Usitatibacteraceae</taxon>
        <taxon>Usitatibacter</taxon>
    </lineage>
</organism>
<dbReference type="InterPro" id="IPR014710">
    <property type="entry name" value="RmlC-like_jellyroll"/>
</dbReference>
<dbReference type="AlphaFoldDB" id="A0A6M4GVC5"/>
<protein>
    <recommendedName>
        <fullName evidence="2">Cupin type-2 domain-containing protein</fullName>
    </recommendedName>
</protein>
<evidence type="ECO:0000313" key="3">
    <source>
        <dbReference type="EMBL" id="QJR11261.1"/>
    </source>
</evidence>
<dbReference type="SUPFAM" id="SSF51182">
    <property type="entry name" value="RmlC-like cupins"/>
    <property type="match status" value="1"/>
</dbReference>
<proteinExistence type="predicted"/>
<sequence>MNIGRIGRMATAFGVAIALAQGALAHDGDVAVSPLMQLPLPDLPGKEGLVLKVVYPPGFVEPAHRHDAHAFVYCLSGSVEMQMAGGKPVVLKPGDMFYEDPSGEHRVGRNLSKTKTATLIVFLVKDIGKAPVLPPTKN</sequence>
<dbReference type="PANTHER" id="PTHR38599">
    <property type="entry name" value="CUPIN DOMAIN PROTEIN (AFU_ORTHOLOGUE AFUA_3G13620)"/>
    <property type="match status" value="1"/>
</dbReference>